<evidence type="ECO:0000256" key="1">
    <source>
        <dbReference type="SAM" id="MobiDB-lite"/>
    </source>
</evidence>
<dbReference type="AlphaFoldDB" id="A0A165K6I7"/>
<feature type="compositionally biased region" description="Low complexity" evidence="1">
    <location>
        <begin position="339"/>
        <end position="365"/>
    </location>
</feature>
<dbReference type="Proteomes" id="UP000076842">
    <property type="component" value="Unassembled WGS sequence"/>
</dbReference>
<reference evidence="2 3" key="1">
    <citation type="journal article" date="2016" name="Mol. Biol. Evol.">
        <title>Comparative Genomics of Early-Diverging Mushroom-Forming Fungi Provides Insights into the Origins of Lignocellulose Decay Capabilities.</title>
        <authorList>
            <person name="Nagy L.G."/>
            <person name="Riley R."/>
            <person name="Tritt A."/>
            <person name="Adam C."/>
            <person name="Daum C."/>
            <person name="Floudas D."/>
            <person name="Sun H."/>
            <person name="Yadav J.S."/>
            <person name="Pangilinan J."/>
            <person name="Larsson K.H."/>
            <person name="Matsuura K."/>
            <person name="Barry K."/>
            <person name="Labutti K."/>
            <person name="Kuo R."/>
            <person name="Ohm R.A."/>
            <person name="Bhattacharya S.S."/>
            <person name="Shirouzu T."/>
            <person name="Yoshinaga Y."/>
            <person name="Martin F.M."/>
            <person name="Grigoriev I.V."/>
            <person name="Hibbett D.S."/>
        </authorList>
    </citation>
    <scope>NUCLEOTIDE SEQUENCE [LARGE SCALE GENOMIC DNA]</scope>
    <source>
        <strain evidence="2 3">HHB12733</strain>
    </source>
</reference>
<evidence type="ECO:0000313" key="2">
    <source>
        <dbReference type="EMBL" id="KZT62751.1"/>
    </source>
</evidence>
<organism evidence="2 3">
    <name type="scientific">Calocera cornea HHB12733</name>
    <dbReference type="NCBI Taxonomy" id="1353952"/>
    <lineage>
        <taxon>Eukaryota</taxon>
        <taxon>Fungi</taxon>
        <taxon>Dikarya</taxon>
        <taxon>Basidiomycota</taxon>
        <taxon>Agaricomycotina</taxon>
        <taxon>Dacrymycetes</taxon>
        <taxon>Dacrymycetales</taxon>
        <taxon>Dacrymycetaceae</taxon>
        <taxon>Calocera</taxon>
    </lineage>
</organism>
<feature type="region of interest" description="Disordered" evidence="1">
    <location>
        <begin position="1"/>
        <end position="24"/>
    </location>
</feature>
<sequence>MPAEVSNDSSEAHFATNAVDSSPPLPELIGTLQALFASEPQDEPQHPLPRKARRLINTLIMDEYNTDPGIRKLQRVIDVYELAYTLLTPRTPENTAARKQTLTVTRQARRAVLEVIAAQERQRARDEENGVRDGEHLPTYDPAWRIELEQRASVLSATDSIAAPADDSPRPVATPAQATPPYTAVVDSAHARSLTSVRPAPSTTSTPSVRAIQPPHGATSSVVPPVAGTNAQPSARTPAATPPSASAHNAPVLRAARTTASVPTTSPIRAAGLPSARTPATASSPARTPVAALPSTGTRTAALPSPRTYTAAAPSARIRAATSAPPTSPALLRVDARTTSPPSARARDAAPPTRTRTTAHPSSRTGTSSLQPNPTILPATARATAPSTAPSSRSHGPTVNRVPAALTTADDAPDEMTRREVRARFDAWAEAYVDANVLGITRRSHRSTVDSVTDAPTPDEINALYKSWVDAHMLYRKQQRSRAIFPRIVRWLTAHVEVSPEYDTRGNSTMSPSTRDHASPAPMIVR</sequence>
<proteinExistence type="predicted"/>
<accession>A0A165K6I7</accession>
<dbReference type="InParanoid" id="A0A165K6I7"/>
<dbReference type="EMBL" id="KV423914">
    <property type="protein sequence ID" value="KZT62751.1"/>
    <property type="molecule type" value="Genomic_DNA"/>
</dbReference>
<feature type="compositionally biased region" description="Low complexity" evidence="1">
    <location>
        <begin position="378"/>
        <end position="394"/>
    </location>
</feature>
<dbReference type="STRING" id="1353952.A0A165K6I7"/>
<feature type="compositionally biased region" description="Low complexity" evidence="1">
    <location>
        <begin position="231"/>
        <end position="251"/>
    </location>
</feature>
<feature type="compositionally biased region" description="Low complexity" evidence="1">
    <location>
        <begin position="274"/>
        <end position="292"/>
    </location>
</feature>
<evidence type="ECO:0000313" key="3">
    <source>
        <dbReference type="Proteomes" id="UP000076842"/>
    </source>
</evidence>
<feature type="region of interest" description="Disordered" evidence="1">
    <location>
        <begin position="193"/>
        <end position="401"/>
    </location>
</feature>
<gene>
    <name evidence="2" type="ORF">CALCODRAFT_489228</name>
</gene>
<feature type="compositionally biased region" description="Polar residues" evidence="1">
    <location>
        <begin position="193"/>
        <end position="208"/>
    </location>
</feature>
<feature type="compositionally biased region" description="Polar residues" evidence="1">
    <location>
        <begin position="258"/>
        <end position="267"/>
    </location>
</feature>
<protein>
    <submittedName>
        <fullName evidence="2">Uncharacterized protein</fullName>
    </submittedName>
</protein>
<feature type="compositionally biased region" description="Low complexity" evidence="1">
    <location>
        <begin position="310"/>
        <end position="325"/>
    </location>
</feature>
<keyword evidence="3" id="KW-1185">Reference proteome</keyword>
<name>A0A165K6I7_9BASI</name>
<feature type="region of interest" description="Disordered" evidence="1">
    <location>
        <begin position="502"/>
        <end position="526"/>
    </location>
</feature>